<dbReference type="InterPro" id="IPR059124">
    <property type="entry name" value="Kelch_HCF"/>
</dbReference>
<dbReference type="InterPro" id="IPR003961">
    <property type="entry name" value="FN3_dom"/>
</dbReference>
<feature type="region of interest" description="Disordered" evidence="5">
    <location>
        <begin position="1944"/>
        <end position="1985"/>
    </location>
</feature>
<dbReference type="SMART" id="SM00060">
    <property type="entry name" value="FN3"/>
    <property type="match status" value="2"/>
</dbReference>
<evidence type="ECO:0000256" key="1">
    <source>
        <dbReference type="ARBA" id="ARBA00004123"/>
    </source>
</evidence>
<feature type="region of interest" description="Disordered" evidence="5">
    <location>
        <begin position="1015"/>
        <end position="1035"/>
    </location>
</feature>
<gene>
    <name evidence="8" type="primary">HCFC1</name>
</gene>
<dbReference type="InterPro" id="IPR043536">
    <property type="entry name" value="HCF1/2"/>
</dbReference>
<feature type="region of interest" description="Disordered" evidence="5">
    <location>
        <begin position="1340"/>
        <end position="1378"/>
    </location>
</feature>
<evidence type="ECO:0000256" key="5">
    <source>
        <dbReference type="SAM" id="MobiDB-lite"/>
    </source>
</evidence>
<dbReference type="SUPFAM" id="SSF117281">
    <property type="entry name" value="Kelch motif"/>
    <property type="match status" value="1"/>
</dbReference>
<keyword evidence="7" id="KW-1185">Reference proteome</keyword>
<dbReference type="Gene3D" id="2.120.10.80">
    <property type="entry name" value="Kelch-type beta propeller"/>
    <property type="match status" value="2"/>
</dbReference>
<dbReference type="PANTHER" id="PTHR46003">
    <property type="entry name" value="HOST CELL FACTOR"/>
    <property type="match status" value="1"/>
</dbReference>
<evidence type="ECO:0000256" key="4">
    <source>
        <dbReference type="ARBA" id="ARBA00023242"/>
    </source>
</evidence>
<dbReference type="SUPFAM" id="SSF49265">
    <property type="entry name" value="Fibronectin type III"/>
    <property type="match status" value="1"/>
</dbReference>
<evidence type="ECO:0000259" key="6">
    <source>
        <dbReference type="PROSITE" id="PS50853"/>
    </source>
</evidence>
<keyword evidence="4" id="KW-0539">Nucleus</keyword>
<evidence type="ECO:0000313" key="8">
    <source>
        <dbReference type="RefSeq" id="XP_057393967.1"/>
    </source>
</evidence>
<dbReference type="Pfam" id="PF13854">
    <property type="entry name" value="Kelch_HCF"/>
    <property type="match status" value="1"/>
</dbReference>
<protein>
    <submittedName>
        <fullName evidence="8">Host cell factor 1 isoform X6</fullName>
    </submittedName>
</protein>
<reference evidence="8" key="1">
    <citation type="submission" date="2025-08" db="UniProtKB">
        <authorList>
            <consortium name="RefSeq"/>
        </authorList>
    </citation>
    <scope>IDENTIFICATION</scope>
</reference>
<evidence type="ECO:0000313" key="7">
    <source>
        <dbReference type="Proteomes" id="UP001652580"/>
    </source>
</evidence>
<dbReference type="PANTHER" id="PTHR46003:SF3">
    <property type="entry name" value="HOST CELL FACTOR 1"/>
    <property type="match status" value="1"/>
</dbReference>
<sequence length="1985" mass="203356">MASAVSPANSPAVLLQPRWKRVVGWSGPVPRPRHGHRAVAIKELIVVFGGGNEGIVDELHVYNTATNQWFIPAVRGDIPPGCAAYGFVCDGTRLLVFGGMVEYGKYSNDLYELQASRWEWKRLKAKTPKNGPPPCPRLGHSFSLVGNKCYLFGGLANDSEDPKNNIPRYLNDLYILELRPGSGVVAWDIPITYGVLPPPRESHTAVVYTEKDNKKSKLVIYGGMSGCRLGDLWTLDIETLTWNKPSLSGVAPLPRSLHSATTIGNKMYVFGGWVPLVMDDVKVATHEKEWKCTNTLACLNLDTMAWETILMDTLEDNIPRARAGHCAVAINTRLYIWSGRDGYRKAWNNQVCCKDLWYLETEKPPPPARVQLVRANTNSLEVLPTVPGSSISVPAATRTPGVPAVLKVTGPQATTGTPLVTMRPASQAGKAPVTVTSLPAGVRMVVPTQSTQGTVIGSSPQMSGMAALAAAAAATQKIPPSSAPTVLSVPAGTTIVKTVAVTPGTTTLPATVKVASSPVMVSNPATRMLKTAAAQVGTSVSSAANTSTRPIITVHKSGTVTVAQQAQVVTTVVGGVTKTITLVKSPISVPGGSALISNLGKVMSVVQTKPVQTSAVTGQASTGPVTQIIQTKGPLPAGTILKLVTSADGKPTTIITTTQASGAGTKPTILGISSVSPSTTKPGTTTIIKTIPMSAIITQAGATGVTSSPGIKSPITIITTKVMTSGTGAPAKIITAVPKIATGHGQQGVTQVVLKGAPGQPGTILRTVPMGGVRLVTPVTVSAVKPAVTTLVVKGTTGVTTLGTVTGTVSTSLAGAGGHSTSASLATPITTLGTIATLSSQVINPTAITVSAAQTTLTAAGGLTTPTITMQPVSQPTQVTLITAPSGVEAQPVHDLPVSILASPTTEQPTATVTIADSGQGDVQPGTVTLVCSNPPCETHETGTTNTATTTVVANLGGHPQPTQVQFVCDRQEAAASLVSSTVGQQNGSVVRVCSNPPCETHDTGTTNTATTATSNMAGQRGCSNPPCETHETGTTSTATTAVSGIGAGQRRDVRYTCVASTVPAVVRVSMAAGASEGAQGSVKPSCQTRQTSATSTTMTVMATGAPCSAGPLFRPSLALEAGGRGATLVQLGPVSTQVRPGGEGGPLAGLGPLVSAGRQPEVHHAHMTYTATTARSAVGAGEPSEVQGMPTLGYESSPGAAVTAKALEALLCSSATVTQVCSNPPCETHETGTTPTPTTATSTGGAGQPEGGQQPPAGRPCEMHQTASTGTTMSVSMGALLPDAAPSHRTLESALEGAAPPTVTPQAGASLLAPFPTQRVCSNPPCETHETGTTHTATTVTSNMSSNQDPPPPASDQGEVENTQGDGVNIPSSSPITTTVSSTLTRAVTTVTQSTPVPGPSVPKISSVTETTPGALTTEVPIPATITVTIANTETSDMPFSAVDILQPPEELQASPGPRQQLPPRQLLQPASAPLMGESAEVLSASQAPELQAAVDLSSTGDPSSGQEPASSAMVATVVVQPPPPTQSEVDQLSLPQELMAEAQAGTTTLMVTGLTPEELAVTAAAEAAAQAAATEEAQALAIQAVLQAAQQAVMAGTGEPMDTSEAAAAVTQAELSHLSAEGQEGQATTIPIVLTQQELAALVQQQQLQEAQAQQQQHHLPTEALAPADSLNDPAIESNCLNELAGAAPSTVALLPSTATESLAPSNTFVAPQPVVVASPAKLQAAATLTEVANGIESLGVKPDLPPPPSKAPVKKENQWFDVGVIKGTNVMVTHYFLPPDDAAPSDDDSGTVPDYNQLKKQELQPGTAYKFRVAGINACGRGPFSEISAFKTCLPGFPGAPCAIKISKSPDGAHLTWEPPSVTSGKIIEYSVYLAIQSSQAGGEPKSSTPAQLAFMRVYCGPSPSCLVQSSSLSNAHIDYTTKPAIIFRIAARNEKGYGPATQVRWLQETSKDSSGAKPASKRPMSSPEMKSAPKKSKADGQ</sequence>
<dbReference type="RefSeq" id="XP_057393967.1">
    <property type="nucleotide sequence ID" value="XM_057537984.1"/>
</dbReference>
<dbReference type="InterPro" id="IPR036116">
    <property type="entry name" value="FN3_sf"/>
</dbReference>
<feature type="compositionally biased region" description="Low complexity" evidence="5">
    <location>
        <begin position="1232"/>
        <end position="1244"/>
    </location>
</feature>
<dbReference type="Gene3D" id="2.60.40.10">
    <property type="entry name" value="Immunoglobulins"/>
    <property type="match status" value="2"/>
</dbReference>
<dbReference type="InterPro" id="IPR015915">
    <property type="entry name" value="Kelch-typ_b-propeller"/>
</dbReference>
<comment type="subcellular location">
    <subcellularLocation>
        <location evidence="1">Nucleus</location>
    </subcellularLocation>
</comment>
<evidence type="ECO:0000256" key="3">
    <source>
        <dbReference type="ARBA" id="ARBA00022737"/>
    </source>
</evidence>
<dbReference type="PROSITE" id="PS50853">
    <property type="entry name" value="FN3"/>
    <property type="match status" value="1"/>
</dbReference>
<dbReference type="Proteomes" id="UP001652580">
    <property type="component" value="Chromosome X"/>
</dbReference>
<keyword evidence="2" id="KW-0880">Kelch repeat</keyword>
<dbReference type="CDD" id="cd00063">
    <property type="entry name" value="FN3"/>
    <property type="match status" value="2"/>
</dbReference>
<accession>A0ABM3SVU2</accession>
<name>A0ABM3SVU2_BALAC</name>
<dbReference type="Gene3D" id="6.10.250.2590">
    <property type="match status" value="1"/>
</dbReference>
<organism evidence="7 8">
    <name type="scientific">Balaenoptera acutorostrata</name>
    <name type="common">Common minke whale</name>
    <name type="synonym">Balaena rostrata</name>
    <dbReference type="NCBI Taxonomy" id="9767"/>
    <lineage>
        <taxon>Eukaryota</taxon>
        <taxon>Metazoa</taxon>
        <taxon>Chordata</taxon>
        <taxon>Craniata</taxon>
        <taxon>Vertebrata</taxon>
        <taxon>Euteleostomi</taxon>
        <taxon>Mammalia</taxon>
        <taxon>Eutheria</taxon>
        <taxon>Laurasiatheria</taxon>
        <taxon>Artiodactyla</taxon>
        <taxon>Whippomorpha</taxon>
        <taxon>Cetacea</taxon>
        <taxon>Mysticeti</taxon>
        <taxon>Balaenopteridae</taxon>
        <taxon>Balaenoptera</taxon>
    </lineage>
</organism>
<feature type="region of interest" description="Disordered" evidence="5">
    <location>
        <begin position="1223"/>
        <end position="1266"/>
    </location>
</feature>
<evidence type="ECO:0000256" key="2">
    <source>
        <dbReference type="ARBA" id="ARBA00022441"/>
    </source>
</evidence>
<dbReference type="InterPro" id="IPR013783">
    <property type="entry name" value="Ig-like_fold"/>
</dbReference>
<proteinExistence type="predicted"/>
<keyword evidence="3" id="KW-0677">Repeat</keyword>
<feature type="domain" description="Fibronectin type-III" evidence="6">
    <location>
        <begin position="1840"/>
        <end position="1956"/>
    </location>
</feature>
<dbReference type="GeneID" id="102998091"/>